<evidence type="ECO:0000313" key="3">
    <source>
        <dbReference type="Proteomes" id="UP000187266"/>
    </source>
</evidence>
<reference evidence="2 3" key="1">
    <citation type="submission" date="2017-01" db="EMBL/GenBank/DDBJ databases">
        <title>Genomic analysis of Xuhuaishuia manganoxidans DY6-4.</title>
        <authorList>
            <person name="Wang X."/>
        </authorList>
    </citation>
    <scope>NUCLEOTIDE SEQUENCE [LARGE SCALE GENOMIC DNA]</scope>
    <source>
        <strain evidence="2 3">DY6-4</strain>
    </source>
</reference>
<accession>A0A1U7DHK2</accession>
<keyword evidence="3" id="KW-1185">Reference proteome</keyword>
<protein>
    <submittedName>
        <fullName evidence="2">Uncharacterized protein</fullName>
    </submittedName>
</protein>
<feature type="region of interest" description="Disordered" evidence="1">
    <location>
        <begin position="130"/>
        <end position="158"/>
    </location>
</feature>
<sequence>MCGEIDENILINQELLERFSVMARMMGQTPEPRDDAAPPAGPRGLDRAEGRAAYMEELFQQGLTRAIRDASTAAEDEAVDAIASQAIAFARLAGFLAGQLPPDADLFRAVIEAVTAGHAETAALERRYRDERDEAHGHSHDDHDHDHDHEHHGHRHDH</sequence>
<evidence type="ECO:0000313" key="2">
    <source>
        <dbReference type="EMBL" id="APX89470.1"/>
    </source>
</evidence>
<dbReference type="RefSeq" id="WP_076979493.1">
    <property type="nucleotide sequence ID" value="NZ_CP019124.1"/>
</dbReference>
<dbReference type="AlphaFoldDB" id="A0A1U7DHK2"/>
<dbReference type="STRING" id="1267768.BV394_06870"/>
<dbReference type="Proteomes" id="UP000187266">
    <property type="component" value="Chromosome"/>
</dbReference>
<gene>
    <name evidence="2" type="ORF">BV394_06870</name>
</gene>
<accession>A0A2M9DDM0</accession>
<feature type="region of interest" description="Disordered" evidence="1">
    <location>
        <begin position="27"/>
        <end position="49"/>
    </location>
</feature>
<dbReference type="EMBL" id="CP019124">
    <property type="protein sequence ID" value="APX89470.1"/>
    <property type="molecule type" value="Genomic_DNA"/>
</dbReference>
<proteinExistence type="predicted"/>
<name>A0A1U7DHK2_9RHOB</name>
<evidence type="ECO:0000256" key="1">
    <source>
        <dbReference type="SAM" id="MobiDB-lite"/>
    </source>
</evidence>
<organism evidence="2 3">
    <name type="scientific">Brevirhabdus pacifica</name>
    <dbReference type="NCBI Taxonomy" id="1267768"/>
    <lineage>
        <taxon>Bacteria</taxon>
        <taxon>Pseudomonadati</taxon>
        <taxon>Pseudomonadota</taxon>
        <taxon>Alphaproteobacteria</taxon>
        <taxon>Rhodobacterales</taxon>
        <taxon>Paracoccaceae</taxon>
        <taxon>Brevirhabdus</taxon>
    </lineage>
</organism>
<feature type="compositionally biased region" description="Basic and acidic residues" evidence="1">
    <location>
        <begin position="130"/>
        <end position="151"/>
    </location>
</feature>